<keyword evidence="7 16" id="KW-0479">Metal-binding</keyword>
<protein>
    <recommendedName>
        <fullName evidence="18">Cytochrome c oxidase subunit 2</fullName>
        <ecNumber evidence="18">7.1.1.9</ecNumber>
    </recommendedName>
</protein>
<feature type="transmembrane region" description="Helical" evidence="19">
    <location>
        <begin position="44"/>
        <end position="66"/>
    </location>
</feature>
<feature type="transmembrane region" description="Helical" evidence="19">
    <location>
        <begin position="87"/>
        <end position="106"/>
    </location>
</feature>
<keyword evidence="9 17" id="KW-0249">Electron transport</keyword>
<dbReference type="PROSITE" id="PS50999">
    <property type="entry name" value="COX2_TM"/>
    <property type="match status" value="1"/>
</dbReference>
<feature type="domain" description="Cytochrome c" evidence="22">
    <location>
        <begin position="273"/>
        <end position="353"/>
    </location>
</feature>
<evidence type="ECO:0000259" key="21">
    <source>
        <dbReference type="PROSITE" id="PS50999"/>
    </source>
</evidence>
<evidence type="ECO:0000259" key="20">
    <source>
        <dbReference type="PROSITE" id="PS50857"/>
    </source>
</evidence>
<accession>A0ABV7LT25</accession>
<evidence type="ECO:0000256" key="9">
    <source>
        <dbReference type="ARBA" id="ARBA00022982"/>
    </source>
</evidence>
<evidence type="ECO:0000256" key="2">
    <source>
        <dbReference type="ARBA" id="ARBA00007866"/>
    </source>
</evidence>
<dbReference type="InterPro" id="IPR011759">
    <property type="entry name" value="Cyt_c_oxidase_su2_TM_dom"/>
</dbReference>
<dbReference type="PROSITE" id="PS51007">
    <property type="entry name" value="CYTC"/>
    <property type="match status" value="1"/>
</dbReference>
<dbReference type="InterPro" id="IPR009056">
    <property type="entry name" value="Cyt_c-like_dom"/>
</dbReference>
<evidence type="ECO:0000256" key="3">
    <source>
        <dbReference type="ARBA" id="ARBA00022448"/>
    </source>
</evidence>
<keyword evidence="10 19" id="KW-1133">Transmembrane helix</keyword>
<dbReference type="Pfam" id="PF13442">
    <property type="entry name" value="Cytochrome_CBB3"/>
    <property type="match status" value="1"/>
</dbReference>
<comment type="catalytic activity">
    <reaction evidence="15 18">
        <text>4 Fe(II)-[cytochrome c] + O2 + 8 H(+)(in) = 4 Fe(III)-[cytochrome c] + 2 H2O + 4 H(+)(out)</text>
        <dbReference type="Rhea" id="RHEA:11436"/>
        <dbReference type="Rhea" id="RHEA-COMP:10350"/>
        <dbReference type="Rhea" id="RHEA-COMP:14399"/>
        <dbReference type="ChEBI" id="CHEBI:15377"/>
        <dbReference type="ChEBI" id="CHEBI:15378"/>
        <dbReference type="ChEBI" id="CHEBI:15379"/>
        <dbReference type="ChEBI" id="CHEBI:29033"/>
        <dbReference type="ChEBI" id="CHEBI:29034"/>
        <dbReference type="EC" id="7.1.1.9"/>
    </reaction>
</comment>
<dbReference type="InterPro" id="IPR002429">
    <property type="entry name" value="CcO_II-like_C"/>
</dbReference>
<dbReference type="PRINTS" id="PR01166">
    <property type="entry name" value="CYCOXIDASEII"/>
</dbReference>
<dbReference type="InterPro" id="IPR001505">
    <property type="entry name" value="Copper_CuA"/>
</dbReference>
<dbReference type="SUPFAM" id="SSF46626">
    <property type="entry name" value="Cytochrome c"/>
    <property type="match status" value="1"/>
</dbReference>
<organism evidence="23 24">
    <name type="scientific">Litchfieldella rifensis</name>
    <dbReference type="NCBI Taxonomy" id="762643"/>
    <lineage>
        <taxon>Bacteria</taxon>
        <taxon>Pseudomonadati</taxon>
        <taxon>Pseudomonadota</taxon>
        <taxon>Gammaproteobacteria</taxon>
        <taxon>Oceanospirillales</taxon>
        <taxon>Halomonadaceae</taxon>
        <taxon>Litchfieldella</taxon>
    </lineage>
</organism>
<keyword evidence="12 18" id="KW-0186">Copper</keyword>
<keyword evidence="6 17" id="KW-0812">Transmembrane</keyword>
<dbReference type="RefSeq" id="WP_386776170.1">
    <property type="nucleotide sequence ID" value="NZ_JBHRUG010000031.1"/>
</dbReference>
<dbReference type="InterPro" id="IPR036257">
    <property type="entry name" value="Cyt_c_oxidase_su2_TM_sf"/>
</dbReference>
<keyword evidence="11 16" id="KW-0408">Iron</keyword>
<dbReference type="InterPro" id="IPR008972">
    <property type="entry name" value="Cupredoxin"/>
</dbReference>
<evidence type="ECO:0000259" key="22">
    <source>
        <dbReference type="PROSITE" id="PS51007"/>
    </source>
</evidence>
<dbReference type="SUPFAM" id="SSF81464">
    <property type="entry name" value="Cytochrome c oxidase subunit II-like, transmembrane region"/>
    <property type="match status" value="1"/>
</dbReference>
<dbReference type="Pfam" id="PF02790">
    <property type="entry name" value="COX2_TM"/>
    <property type="match status" value="1"/>
</dbReference>
<dbReference type="InterPro" id="IPR014222">
    <property type="entry name" value="Cyt_c_oxidase_su2"/>
</dbReference>
<dbReference type="EMBL" id="JBHRUG010000031">
    <property type="protein sequence ID" value="MFC3285401.1"/>
    <property type="molecule type" value="Genomic_DNA"/>
</dbReference>
<proteinExistence type="inferred from homology"/>
<evidence type="ECO:0000256" key="6">
    <source>
        <dbReference type="ARBA" id="ARBA00022692"/>
    </source>
</evidence>
<dbReference type="Gene3D" id="1.10.287.90">
    <property type="match status" value="1"/>
</dbReference>
<keyword evidence="13 19" id="KW-0472">Membrane</keyword>
<keyword evidence="5 17" id="KW-0679">Respiratory chain</keyword>
<feature type="domain" description="Cytochrome oxidase subunit II transmembrane region profile" evidence="21">
    <location>
        <begin position="17"/>
        <end position="115"/>
    </location>
</feature>
<dbReference type="Gene3D" id="1.10.760.10">
    <property type="entry name" value="Cytochrome c-like domain"/>
    <property type="match status" value="1"/>
</dbReference>
<reference evidence="24" key="1">
    <citation type="journal article" date="2019" name="Int. J. Syst. Evol. Microbiol.">
        <title>The Global Catalogue of Microorganisms (GCM) 10K type strain sequencing project: providing services to taxonomists for standard genome sequencing and annotation.</title>
        <authorList>
            <consortium name="The Broad Institute Genomics Platform"/>
            <consortium name="The Broad Institute Genome Sequencing Center for Infectious Disease"/>
            <person name="Wu L."/>
            <person name="Ma J."/>
        </authorList>
    </citation>
    <scope>NUCLEOTIDE SEQUENCE [LARGE SCALE GENOMIC DNA]</scope>
    <source>
        <strain evidence="24">CECT 7698</strain>
    </source>
</reference>
<comment type="function">
    <text evidence="14 18">Subunits I and II form the functional core of the enzyme complex. Electrons originating in cytochrome c are transferred via heme a and Cu(A) to the binuclear center formed by heme a3 and Cu(B).</text>
</comment>
<evidence type="ECO:0000256" key="18">
    <source>
        <dbReference type="RuleBase" id="RU004024"/>
    </source>
</evidence>
<evidence type="ECO:0000256" key="17">
    <source>
        <dbReference type="RuleBase" id="RU000456"/>
    </source>
</evidence>
<evidence type="ECO:0000256" key="7">
    <source>
        <dbReference type="ARBA" id="ARBA00022723"/>
    </source>
</evidence>
<evidence type="ECO:0000256" key="10">
    <source>
        <dbReference type="ARBA" id="ARBA00022989"/>
    </source>
</evidence>
<evidence type="ECO:0000256" key="13">
    <source>
        <dbReference type="ARBA" id="ARBA00023136"/>
    </source>
</evidence>
<keyword evidence="4 16" id="KW-0349">Heme</keyword>
<comment type="similarity">
    <text evidence="2 17">Belongs to the cytochrome c oxidase subunit 2 family.</text>
</comment>
<dbReference type="EC" id="7.1.1.9" evidence="18"/>
<comment type="cofactor">
    <cofactor evidence="18">
        <name>Cu cation</name>
        <dbReference type="ChEBI" id="CHEBI:23378"/>
    </cofactor>
    <text evidence="18">Binds a copper A center.</text>
</comment>
<dbReference type="PANTHER" id="PTHR22888:SF9">
    <property type="entry name" value="CYTOCHROME C OXIDASE SUBUNIT 2"/>
    <property type="match status" value="1"/>
</dbReference>
<evidence type="ECO:0000256" key="16">
    <source>
        <dbReference type="PROSITE-ProRule" id="PRU00433"/>
    </source>
</evidence>
<evidence type="ECO:0000256" key="4">
    <source>
        <dbReference type="ARBA" id="ARBA00022617"/>
    </source>
</evidence>
<keyword evidence="24" id="KW-1185">Reference proteome</keyword>
<evidence type="ECO:0000256" key="12">
    <source>
        <dbReference type="ARBA" id="ARBA00023008"/>
    </source>
</evidence>
<feature type="domain" description="Cytochrome oxidase subunit II copper A binding" evidence="20">
    <location>
        <begin position="116"/>
        <end position="253"/>
    </location>
</feature>
<gene>
    <name evidence="23" type="primary">coxB</name>
    <name evidence="23" type="ORF">ACFOEV_17515</name>
</gene>
<evidence type="ECO:0000256" key="19">
    <source>
        <dbReference type="SAM" id="Phobius"/>
    </source>
</evidence>
<dbReference type="PROSITE" id="PS00078">
    <property type="entry name" value="COX2"/>
    <property type="match status" value="1"/>
</dbReference>
<dbReference type="NCBIfam" id="TIGR02866">
    <property type="entry name" value="CoxB"/>
    <property type="match status" value="1"/>
</dbReference>
<dbReference type="Proteomes" id="UP001595579">
    <property type="component" value="Unassembled WGS sequence"/>
</dbReference>
<keyword evidence="3 17" id="KW-0813">Transport</keyword>
<comment type="subcellular location">
    <subcellularLocation>
        <location evidence="17">Cell membrane</location>
        <topology evidence="17">Multi-pass membrane protein</topology>
    </subcellularLocation>
    <subcellularLocation>
        <location evidence="1">Membrane</location>
        <topology evidence="1">Multi-pass membrane protein</topology>
    </subcellularLocation>
</comment>
<dbReference type="Gene3D" id="2.60.40.420">
    <property type="entry name" value="Cupredoxins - blue copper proteins"/>
    <property type="match status" value="1"/>
</dbReference>
<comment type="caution">
    <text evidence="23">The sequence shown here is derived from an EMBL/GenBank/DDBJ whole genome shotgun (WGS) entry which is preliminary data.</text>
</comment>
<evidence type="ECO:0000256" key="1">
    <source>
        <dbReference type="ARBA" id="ARBA00004141"/>
    </source>
</evidence>
<evidence type="ECO:0000256" key="14">
    <source>
        <dbReference type="ARBA" id="ARBA00024688"/>
    </source>
</evidence>
<dbReference type="PROSITE" id="PS50857">
    <property type="entry name" value="COX2_CUA"/>
    <property type="match status" value="1"/>
</dbReference>
<keyword evidence="8" id="KW-1278">Translocase</keyword>
<evidence type="ECO:0000256" key="15">
    <source>
        <dbReference type="ARBA" id="ARBA00047816"/>
    </source>
</evidence>
<dbReference type="InterPro" id="IPR045187">
    <property type="entry name" value="CcO_II"/>
</dbReference>
<evidence type="ECO:0000256" key="8">
    <source>
        <dbReference type="ARBA" id="ARBA00022967"/>
    </source>
</evidence>
<dbReference type="Pfam" id="PF00116">
    <property type="entry name" value="COX2"/>
    <property type="match status" value="1"/>
</dbReference>
<dbReference type="InterPro" id="IPR036909">
    <property type="entry name" value="Cyt_c-like_dom_sf"/>
</dbReference>
<name>A0ABV7LT25_9GAMM</name>
<sequence length="371" mass="41408">MRKTLVWLTGGGCFLGLASATLANGWNMPVGVTDVSREIHALHMTIFWICVVIGVAVFGMMFFSLFRYRRSQGAKSANFHEHTTVEVIWTAIPLLILVGMALPATATLKRMYDASEADLDVMITGQQWRWRYDYLGENVSFTSNLSTPRAQVRGEEERTEHYLLDVDEPLVLPVDRKVRFLMTSDDVIHSWWVPELAVKQDAIPGFVNENWVRINEPGIYRGQCAELCGKDHAFMPVVVHAMEEGEFDTWLAERQAAAEAEASGVDREWQMDELMERGEQVYGSICATCHQPDGSGVEPTFPALAGNEGILNDIDRHIDVVLNGVSGTPMAAYRSNLNPVELAAVITYERNAWGNESGDVVQPSEIQSLLE</sequence>
<evidence type="ECO:0000256" key="11">
    <source>
        <dbReference type="ARBA" id="ARBA00023004"/>
    </source>
</evidence>
<dbReference type="SUPFAM" id="SSF49503">
    <property type="entry name" value="Cupredoxins"/>
    <property type="match status" value="1"/>
</dbReference>
<evidence type="ECO:0000313" key="23">
    <source>
        <dbReference type="EMBL" id="MFC3285401.1"/>
    </source>
</evidence>
<evidence type="ECO:0000256" key="5">
    <source>
        <dbReference type="ARBA" id="ARBA00022660"/>
    </source>
</evidence>
<dbReference type="PANTHER" id="PTHR22888">
    <property type="entry name" value="CYTOCHROME C OXIDASE, SUBUNIT II"/>
    <property type="match status" value="1"/>
</dbReference>
<evidence type="ECO:0000313" key="24">
    <source>
        <dbReference type="Proteomes" id="UP001595579"/>
    </source>
</evidence>